<name>A0A915JW21_ROMCU</name>
<reference evidence="2" key="1">
    <citation type="submission" date="2022-11" db="UniProtKB">
        <authorList>
            <consortium name="WormBaseParasite"/>
        </authorList>
    </citation>
    <scope>IDENTIFICATION</scope>
</reference>
<sequence length="147" mass="16369">MIESQRKLASKPFKCGTCETSFSSSVNCSSASTNIILRRKKKNYALVLKIGVPKSKKENVSNLFCTKETKPARCIYSVIEAKNLRVDPKYKVSHGRHRMKYSSENLQSVTAVVGLKIFHPAPAVEVSRALRVRSMSGTSPTFCRPLC</sequence>
<accession>A0A915JW21</accession>
<proteinExistence type="predicted"/>
<dbReference type="Proteomes" id="UP000887565">
    <property type="component" value="Unplaced"/>
</dbReference>
<evidence type="ECO:0000313" key="1">
    <source>
        <dbReference type="Proteomes" id="UP000887565"/>
    </source>
</evidence>
<keyword evidence="1" id="KW-1185">Reference proteome</keyword>
<dbReference type="AlphaFoldDB" id="A0A915JW21"/>
<evidence type="ECO:0000313" key="2">
    <source>
        <dbReference type="WBParaSite" id="nRc.2.0.1.t30516-RA"/>
    </source>
</evidence>
<dbReference type="WBParaSite" id="nRc.2.0.1.t30516-RA">
    <property type="protein sequence ID" value="nRc.2.0.1.t30516-RA"/>
    <property type="gene ID" value="nRc.2.0.1.g30516"/>
</dbReference>
<protein>
    <submittedName>
        <fullName evidence="2">Uncharacterized protein</fullName>
    </submittedName>
</protein>
<organism evidence="1 2">
    <name type="scientific">Romanomermis culicivorax</name>
    <name type="common">Nematode worm</name>
    <dbReference type="NCBI Taxonomy" id="13658"/>
    <lineage>
        <taxon>Eukaryota</taxon>
        <taxon>Metazoa</taxon>
        <taxon>Ecdysozoa</taxon>
        <taxon>Nematoda</taxon>
        <taxon>Enoplea</taxon>
        <taxon>Dorylaimia</taxon>
        <taxon>Mermithida</taxon>
        <taxon>Mermithoidea</taxon>
        <taxon>Mermithidae</taxon>
        <taxon>Romanomermis</taxon>
    </lineage>
</organism>